<evidence type="ECO:0000313" key="2">
    <source>
        <dbReference type="Proteomes" id="UP000292886"/>
    </source>
</evidence>
<dbReference type="Proteomes" id="UP000292886">
    <property type="component" value="Chromosome"/>
</dbReference>
<dbReference type="KEGG" id="wei:EQG49_10410"/>
<accession>A0A4V1AIV5</accession>
<gene>
    <name evidence="1" type="ORF">EQG49_10410</name>
</gene>
<organism evidence="1 2">
    <name type="scientific">Periweissella cryptocerci</name>
    <dbReference type="NCBI Taxonomy" id="2506420"/>
    <lineage>
        <taxon>Bacteria</taxon>
        <taxon>Bacillati</taxon>
        <taxon>Bacillota</taxon>
        <taxon>Bacilli</taxon>
        <taxon>Lactobacillales</taxon>
        <taxon>Lactobacillaceae</taxon>
        <taxon>Periweissella</taxon>
    </lineage>
</organism>
<dbReference type="AlphaFoldDB" id="A0A4V1AIV5"/>
<dbReference type="RefSeq" id="WP_133363902.1">
    <property type="nucleotide sequence ID" value="NZ_CP037940.1"/>
</dbReference>
<name>A0A4V1AIV5_9LACO</name>
<dbReference type="EMBL" id="CP037940">
    <property type="protein sequence ID" value="QBO36825.1"/>
    <property type="molecule type" value="Genomic_DNA"/>
</dbReference>
<sequence>MFSLTLKNNSTGGTQNFTDIPEVIVHTRHRAKRLDDTRKILQAVLADNAASIEFKANGKKFNKSLTEFTLTNLDRN</sequence>
<evidence type="ECO:0000313" key="1">
    <source>
        <dbReference type="EMBL" id="QBO36825.1"/>
    </source>
</evidence>
<proteinExistence type="predicted"/>
<reference evidence="2" key="1">
    <citation type="submission" date="2019-03" db="EMBL/GenBank/DDBJ databases">
        <title>Weissella sp. 26KH-42 Genome sequencing.</title>
        <authorList>
            <person name="Heo J."/>
            <person name="Kim S.-J."/>
            <person name="Kim J.-S."/>
            <person name="Hong S.-B."/>
            <person name="Kwon S.-W."/>
        </authorList>
    </citation>
    <scope>NUCLEOTIDE SEQUENCE [LARGE SCALE GENOMIC DNA]</scope>
    <source>
        <strain evidence="2">26KH-42</strain>
    </source>
</reference>
<protein>
    <submittedName>
        <fullName evidence="1">Uncharacterized protein</fullName>
    </submittedName>
</protein>
<keyword evidence="2" id="KW-1185">Reference proteome</keyword>